<dbReference type="InterPro" id="IPR042099">
    <property type="entry name" value="ANL_N_sf"/>
</dbReference>
<evidence type="ECO:0000313" key="3">
    <source>
        <dbReference type="Proteomes" id="UP000654471"/>
    </source>
</evidence>
<dbReference type="PANTHER" id="PTHR43845:SF1">
    <property type="entry name" value="BLR5969 PROTEIN"/>
    <property type="match status" value="1"/>
</dbReference>
<accession>A0ABQ2VLY5</accession>
<dbReference type="RefSeq" id="WP_189308016.1">
    <property type="nucleotide sequence ID" value="NZ_BMRP01000057.1"/>
</dbReference>
<evidence type="ECO:0000313" key="2">
    <source>
        <dbReference type="EMBL" id="GGU97902.1"/>
    </source>
</evidence>
<organism evidence="2 3">
    <name type="scientific">Streptomyces albospinus</name>
    <dbReference type="NCBI Taxonomy" id="285515"/>
    <lineage>
        <taxon>Bacteria</taxon>
        <taxon>Bacillati</taxon>
        <taxon>Actinomycetota</taxon>
        <taxon>Actinomycetes</taxon>
        <taxon>Kitasatosporales</taxon>
        <taxon>Streptomycetaceae</taxon>
        <taxon>Streptomyces</taxon>
    </lineage>
</organism>
<name>A0ABQ2VLY5_9ACTN</name>
<sequence>MRSHNLLATVDAIVKRPAAAARWPGIEDVRTADDLRKLPLMSPDALEDLCPPAVTDLALDSVDSGMVLRSSGTSGKRKVLYHSWEFDTRVTHLGARGVRAALTTAPRRVGNCLYPGELNGAFSFAQDLTRRLGAQTYPLGTSMRTEELLEVVREHRIDTLIGSPAMGADLLSDPANLASLASLRTYLYIGENLGAARAAVMAVAIPGLRVRSLSYSTSETGPIGYQCPFQGDGTHHVHDDAMYVEVVDPETGAEVADGEEGEVITTTLTDTGMPLVRFRIGDRAIRHTGGGCACGSHASRITLTGRVPRSLNVDGATISQDLVMAQLRGVGVADPVDCQFQVRRAPDRGFDVLLLLSDRLAVRPTGDEVLRRLREGYHLGRVFAMPGFRGFTLRCVPTTDFVRNTRGKTPFFVEL</sequence>
<evidence type="ECO:0000259" key="1">
    <source>
        <dbReference type="Pfam" id="PF00501"/>
    </source>
</evidence>
<proteinExistence type="predicted"/>
<dbReference type="SUPFAM" id="SSF56801">
    <property type="entry name" value="Acetyl-CoA synthetase-like"/>
    <property type="match status" value="1"/>
</dbReference>
<protein>
    <recommendedName>
        <fullName evidence="1">AMP-dependent synthetase/ligase domain-containing protein</fullName>
    </recommendedName>
</protein>
<dbReference type="Proteomes" id="UP000654471">
    <property type="component" value="Unassembled WGS sequence"/>
</dbReference>
<feature type="domain" description="AMP-dependent synthetase/ligase" evidence="1">
    <location>
        <begin position="138"/>
        <end position="264"/>
    </location>
</feature>
<dbReference type="EMBL" id="BMRP01000057">
    <property type="protein sequence ID" value="GGU97902.1"/>
    <property type="molecule type" value="Genomic_DNA"/>
</dbReference>
<keyword evidence="3" id="KW-1185">Reference proteome</keyword>
<gene>
    <name evidence="2" type="ORF">GCM10010211_76510</name>
</gene>
<dbReference type="Gene3D" id="3.40.50.12780">
    <property type="entry name" value="N-terminal domain of ligase-like"/>
    <property type="match status" value="1"/>
</dbReference>
<dbReference type="Pfam" id="PF00501">
    <property type="entry name" value="AMP-binding"/>
    <property type="match status" value="1"/>
</dbReference>
<dbReference type="InterPro" id="IPR000873">
    <property type="entry name" value="AMP-dep_synth/lig_dom"/>
</dbReference>
<dbReference type="PANTHER" id="PTHR43845">
    <property type="entry name" value="BLR5969 PROTEIN"/>
    <property type="match status" value="1"/>
</dbReference>
<reference evidence="3" key="1">
    <citation type="journal article" date="2019" name="Int. J. Syst. Evol. Microbiol.">
        <title>The Global Catalogue of Microorganisms (GCM) 10K type strain sequencing project: providing services to taxonomists for standard genome sequencing and annotation.</title>
        <authorList>
            <consortium name="The Broad Institute Genomics Platform"/>
            <consortium name="The Broad Institute Genome Sequencing Center for Infectious Disease"/>
            <person name="Wu L."/>
            <person name="Ma J."/>
        </authorList>
    </citation>
    <scope>NUCLEOTIDE SEQUENCE [LARGE SCALE GENOMIC DNA]</scope>
    <source>
        <strain evidence="3">JCM 3399</strain>
    </source>
</reference>
<comment type="caution">
    <text evidence="2">The sequence shown here is derived from an EMBL/GenBank/DDBJ whole genome shotgun (WGS) entry which is preliminary data.</text>
</comment>